<evidence type="ECO:0000313" key="2">
    <source>
        <dbReference type="Proteomes" id="UP001209878"/>
    </source>
</evidence>
<comment type="caution">
    <text evidence="1">The sequence shown here is derived from an EMBL/GenBank/DDBJ whole genome shotgun (WGS) entry which is preliminary data.</text>
</comment>
<keyword evidence="2" id="KW-1185">Reference proteome</keyword>
<sequence>MFARADRAVVLDLRMRHDVCHIWHVTSGRGQKRHRWHRCGSGYGTGGTHQRRSPVDYESLDIGCPRVPIPDPSHFLSPLFHQILVLGYPEFLPVDDTSPLGARPGGKR</sequence>
<reference evidence="1" key="1">
    <citation type="journal article" date="2023" name="Mol. Biol. Evol.">
        <title>Third-Generation Sequencing Reveals the Adaptive Role of the Epigenome in Three Deep-Sea Polychaetes.</title>
        <authorList>
            <person name="Perez M."/>
            <person name="Aroh O."/>
            <person name="Sun Y."/>
            <person name="Lan Y."/>
            <person name="Juniper S.K."/>
            <person name="Young C.R."/>
            <person name="Angers B."/>
            <person name="Qian P.Y."/>
        </authorList>
    </citation>
    <scope>NUCLEOTIDE SEQUENCE</scope>
    <source>
        <strain evidence="1">R07B-5</strain>
    </source>
</reference>
<dbReference type="Proteomes" id="UP001209878">
    <property type="component" value="Unassembled WGS sequence"/>
</dbReference>
<dbReference type="EMBL" id="JAODUO010000427">
    <property type="protein sequence ID" value="KAK2180767.1"/>
    <property type="molecule type" value="Genomic_DNA"/>
</dbReference>
<protein>
    <submittedName>
        <fullName evidence="1">Uncharacterized protein</fullName>
    </submittedName>
</protein>
<dbReference type="AlphaFoldDB" id="A0AAD9L0Z2"/>
<name>A0AAD9L0Z2_RIDPI</name>
<evidence type="ECO:0000313" key="1">
    <source>
        <dbReference type="EMBL" id="KAK2180767.1"/>
    </source>
</evidence>
<organism evidence="1 2">
    <name type="scientific">Ridgeia piscesae</name>
    <name type="common">Tubeworm</name>
    <dbReference type="NCBI Taxonomy" id="27915"/>
    <lineage>
        <taxon>Eukaryota</taxon>
        <taxon>Metazoa</taxon>
        <taxon>Spiralia</taxon>
        <taxon>Lophotrochozoa</taxon>
        <taxon>Annelida</taxon>
        <taxon>Polychaeta</taxon>
        <taxon>Sedentaria</taxon>
        <taxon>Canalipalpata</taxon>
        <taxon>Sabellida</taxon>
        <taxon>Siboglinidae</taxon>
        <taxon>Ridgeia</taxon>
    </lineage>
</organism>
<gene>
    <name evidence="1" type="ORF">NP493_428g01033</name>
</gene>
<proteinExistence type="predicted"/>
<accession>A0AAD9L0Z2</accession>